<dbReference type="SUPFAM" id="SSF56112">
    <property type="entry name" value="Protein kinase-like (PK-like)"/>
    <property type="match status" value="1"/>
</dbReference>
<evidence type="ECO:0000256" key="10">
    <source>
        <dbReference type="ARBA" id="ARBA00022691"/>
    </source>
</evidence>
<proteinExistence type="inferred from homology"/>
<evidence type="ECO:0000256" key="17">
    <source>
        <dbReference type="PROSITE-ProRule" id="PRU10141"/>
    </source>
</evidence>
<evidence type="ECO:0000256" key="13">
    <source>
        <dbReference type="ARBA" id="ARBA00022840"/>
    </source>
</evidence>
<evidence type="ECO:0000313" key="21">
    <source>
        <dbReference type="Proteomes" id="UP001460270"/>
    </source>
</evidence>
<dbReference type="PANTHER" id="PTHR22984:SF25">
    <property type="entry name" value="PROTEIN KINASE DOMAIN-CONTAINING PROTEIN"/>
    <property type="match status" value="1"/>
</dbReference>
<keyword evidence="21" id="KW-1185">Reference proteome</keyword>
<keyword evidence="13 17" id="KW-0067">ATP-binding</keyword>
<dbReference type="PANTHER" id="PTHR22984">
    <property type="entry name" value="SERINE/THREONINE-PROTEIN KINASE PIM"/>
    <property type="match status" value="1"/>
</dbReference>
<dbReference type="GO" id="GO:0007346">
    <property type="term" value="P:regulation of mitotic cell cycle"/>
    <property type="evidence" value="ECO:0007669"/>
    <property type="project" value="TreeGrafter"/>
</dbReference>
<comment type="catalytic activity">
    <reaction evidence="16">
        <text>L-seryl-[protein] + ATP = O-phospho-L-seryl-[protein] + ADP + H(+)</text>
        <dbReference type="Rhea" id="RHEA:17989"/>
        <dbReference type="Rhea" id="RHEA-COMP:9863"/>
        <dbReference type="Rhea" id="RHEA-COMP:11604"/>
        <dbReference type="ChEBI" id="CHEBI:15378"/>
        <dbReference type="ChEBI" id="CHEBI:29999"/>
        <dbReference type="ChEBI" id="CHEBI:30616"/>
        <dbReference type="ChEBI" id="CHEBI:83421"/>
        <dbReference type="ChEBI" id="CHEBI:456216"/>
        <dbReference type="EC" id="2.7.11.1"/>
    </reaction>
</comment>
<keyword evidence="7" id="KW-0698">rRNA processing</keyword>
<dbReference type="Gene3D" id="1.10.510.10">
    <property type="entry name" value="Transferase(Phosphotransferase) domain 1"/>
    <property type="match status" value="1"/>
</dbReference>
<feature type="domain" description="Protein kinase" evidence="19">
    <location>
        <begin position="25"/>
        <end position="266"/>
    </location>
</feature>
<evidence type="ECO:0000256" key="14">
    <source>
        <dbReference type="ARBA" id="ARBA00023200"/>
    </source>
</evidence>
<keyword evidence="12" id="KW-0418">Kinase</keyword>
<dbReference type="AlphaFoldDB" id="A0AAW0N3U1"/>
<comment type="catalytic activity">
    <reaction evidence="15">
        <text>L-threonyl-[protein] + ATP = O-phospho-L-threonyl-[protein] + ADP + H(+)</text>
        <dbReference type="Rhea" id="RHEA:46608"/>
        <dbReference type="Rhea" id="RHEA-COMP:11060"/>
        <dbReference type="Rhea" id="RHEA-COMP:11605"/>
        <dbReference type="ChEBI" id="CHEBI:15378"/>
        <dbReference type="ChEBI" id="CHEBI:30013"/>
        <dbReference type="ChEBI" id="CHEBI:30616"/>
        <dbReference type="ChEBI" id="CHEBI:61977"/>
        <dbReference type="ChEBI" id="CHEBI:456216"/>
        <dbReference type="EC" id="2.7.11.1"/>
    </reaction>
</comment>
<dbReference type="SUPFAM" id="SSF53335">
    <property type="entry name" value="S-adenosyl-L-methionine-dependent methyltransferases"/>
    <property type="match status" value="1"/>
</dbReference>
<dbReference type="GO" id="GO:0005737">
    <property type="term" value="C:cytoplasm"/>
    <property type="evidence" value="ECO:0007669"/>
    <property type="project" value="TreeGrafter"/>
</dbReference>
<dbReference type="GO" id="GO:0006364">
    <property type="term" value="P:rRNA processing"/>
    <property type="evidence" value="ECO:0007669"/>
    <property type="project" value="UniProtKB-KW"/>
</dbReference>
<dbReference type="GO" id="GO:0005524">
    <property type="term" value="F:ATP binding"/>
    <property type="evidence" value="ECO:0007669"/>
    <property type="project" value="UniProtKB-UniRule"/>
</dbReference>
<evidence type="ECO:0000256" key="12">
    <source>
        <dbReference type="ARBA" id="ARBA00022777"/>
    </source>
</evidence>
<dbReference type="InterPro" id="IPR008271">
    <property type="entry name" value="Ser/Thr_kinase_AS"/>
</dbReference>
<dbReference type="PROSITE" id="PS50011">
    <property type="entry name" value="PROTEIN_KINASE_DOM"/>
    <property type="match status" value="1"/>
</dbReference>
<keyword evidence="9" id="KW-0808">Transferase</keyword>
<evidence type="ECO:0000256" key="2">
    <source>
        <dbReference type="ARBA" id="ARBA00005505"/>
    </source>
</evidence>
<dbReference type="InterPro" id="IPR017441">
    <property type="entry name" value="Protein_kinase_ATP_BS"/>
</dbReference>
<reference evidence="21" key="1">
    <citation type="submission" date="2024-04" db="EMBL/GenBank/DDBJ databases">
        <title>Salinicola lusitanus LLJ914,a marine bacterium isolated from the Okinawa Trough.</title>
        <authorList>
            <person name="Li J."/>
        </authorList>
    </citation>
    <scope>NUCLEOTIDE SEQUENCE [LARGE SCALE GENOMIC DNA]</scope>
</reference>
<dbReference type="Pfam" id="PF00069">
    <property type="entry name" value="Pkinase"/>
    <property type="match status" value="1"/>
</dbReference>
<evidence type="ECO:0000256" key="5">
    <source>
        <dbReference type="ARBA" id="ARBA00022490"/>
    </source>
</evidence>
<evidence type="ECO:0000256" key="3">
    <source>
        <dbReference type="ARBA" id="ARBA00012513"/>
    </source>
</evidence>
<dbReference type="SMART" id="SM00220">
    <property type="entry name" value="S_TKc"/>
    <property type="match status" value="1"/>
</dbReference>
<evidence type="ECO:0000256" key="11">
    <source>
        <dbReference type="ARBA" id="ARBA00022741"/>
    </source>
</evidence>
<dbReference type="GO" id="GO:0004674">
    <property type="term" value="F:protein serine/threonine kinase activity"/>
    <property type="evidence" value="ECO:0007669"/>
    <property type="project" value="UniProtKB-KW"/>
</dbReference>
<evidence type="ECO:0000313" key="20">
    <source>
        <dbReference type="EMBL" id="KAK7891299.1"/>
    </source>
</evidence>
<dbReference type="Gene3D" id="3.30.200.20">
    <property type="entry name" value="Phosphorylase Kinase, domain 1"/>
    <property type="match status" value="1"/>
</dbReference>
<comment type="subcellular location">
    <subcellularLocation>
        <location evidence="1">Host cytoplasm</location>
    </subcellularLocation>
</comment>
<dbReference type="InterPro" id="IPR000719">
    <property type="entry name" value="Prot_kinase_dom"/>
</dbReference>
<keyword evidence="11 17" id="KW-0547">Nucleotide-binding</keyword>
<sequence length="584" mass="65154">MDLPAAKLQLQQQAKTERLPFEKQYRLGAVLGSGGFGTVYSAVRVADGLPVAVKHVCRDRVSEWSTLASGVVPLEIVLLEKVGGGFGGVVQLLDWWERPDGWLLVMERPEPAQDLFDYITERGILEEDVARGTVFNCGVVHRDIKDENLLVDLRTGTLKLIDFGSGAFLKDTAYTDFDGTRVYSPPEWIRLKRYHGPSATVWSLGVLLYDMVCGDVPFEQDEEILRGRVIFRGQVSQECQQLISWCLSLQPTERPSVEQILVHPGSQAQDLSKRRAVKLLCILWQTPLPHRHLPHPARRASDWAVKKMGRSSKDKRDIYYRLAKEEGWRARSAFKLLQLDQEFNLFTGVNRAVDLCAAPGSWSQVLSRKLRGREGKDDANVKIVAVDLQAMAPLPGVTQIQGDITKISTAEEIIRHFEGEPADLIVCDGAPDVTGLHDVDEYIQAQLLLAALNITTHVLKREEHLLQKFSEGRTSRNSSIEAFVVCQNYQPPEGYVPNMSNPLLDHSYDVDFNQLEGPNRVIVPFLACGDLSAYDSTELTHYSWMTAKSTSTLPPHNPHSASIPGGLPPAKKQPSVKRGCSFCL</sequence>
<evidence type="ECO:0000256" key="6">
    <source>
        <dbReference type="ARBA" id="ARBA00022527"/>
    </source>
</evidence>
<evidence type="ECO:0000256" key="16">
    <source>
        <dbReference type="ARBA" id="ARBA00048679"/>
    </source>
</evidence>
<organism evidence="20 21">
    <name type="scientific">Mugilogobius chulae</name>
    <name type="common">yellowstripe goby</name>
    <dbReference type="NCBI Taxonomy" id="88201"/>
    <lineage>
        <taxon>Eukaryota</taxon>
        <taxon>Metazoa</taxon>
        <taxon>Chordata</taxon>
        <taxon>Craniata</taxon>
        <taxon>Vertebrata</taxon>
        <taxon>Euteleostomi</taxon>
        <taxon>Actinopterygii</taxon>
        <taxon>Neopterygii</taxon>
        <taxon>Teleostei</taxon>
        <taxon>Neoteleostei</taxon>
        <taxon>Acanthomorphata</taxon>
        <taxon>Gobiaria</taxon>
        <taxon>Gobiiformes</taxon>
        <taxon>Gobioidei</taxon>
        <taxon>Gobiidae</taxon>
        <taxon>Gobionellinae</taxon>
        <taxon>Mugilogobius</taxon>
    </lineage>
</organism>
<evidence type="ECO:0000256" key="4">
    <source>
        <dbReference type="ARBA" id="ARBA00016885"/>
    </source>
</evidence>
<dbReference type="GO" id="GO:0001510">
    <property type="term" value="P:RNA methylation"/>
    <property type="evidence" value="ECO:0007669"/>
    <property type="project" value="InterPro"/>
</dbReference>
<dbReference type="EC" id="2.7.11.1" evidence="3"/>
<keyword evidence="14" id="KW-1035">Host cytoplasm</keyword>
<dbReference type="InterPro" id="IPR015507">
    <property type="entry name" value="rRNA-MeTfrase_E"/>
</dbReference>
<evidence type="ECO:0000259" key="19">
    <source>
        <dbReference type="PROSITE" id="PS50011"/>
    </source>
</evidence>
<dbReference type="FunFam" id="3.40.50.150:FF:000220">
    <property type="entry name" value="CAMK protein kinase"/>
    <property type="match status" value="1"/>
</dbReference>
<dbReference type="GO" id="GO:0008168">
    <property type="term" value="F:methyltransferase activity"/>
    <property type="evidence" value="ECO:0007669"/>
    <property type="project" value="UniProtKB-KW"/>
</dbReference>
<evidence type="ECO:0000256" key="1">
    <source>
        <dbReference type="ARBA" id="ARBA00004192"/>
    </source>
</evidence>
<dbReference type="PROSITE" id="PS00107">
    <property type="entry name" value="PROTEIN_KINASE_ATP"/>
    <property type="match status" value="1"/>
</dbReference>
<dbReference type="HAMAP" id="MF_01547">
    <property type="entry name" value="RNA_methyltr_E"/>
    <property type="match status" value="1"/>
</dbReference>
<dbReference type="Pfam" id="PF01728">
    <property type="entry name" value="FtsJ"/>
    <property type="match status" value="1"/>
</dbReference>
<keyword evidence="6" id="KW-0723">Serine/threonine-protein kinase</keyword>
<gene>
    <name evidence="20" type="ORF">WMY93_023262</name>
</gene>
<evidence type="ECO:0000256" key="18">
    <source>
        <dbReference type="SAM" id="MobiDB-lite"/>
    </source>
</evidence>
<keyword evidence="8" id="KW-0489">Methyltransferase</keyword>
<dbReference type="PROSITE" id="PS00108">
    <property type="entry name" value="PROTEIN_KINASE_ST"/>
    <property type="match status" value="1"/>
</dbReference>
<evidence type="ECO:0000256" key="7">
    <source>
        <dbReference type="ARBA" id="ARBA00022552"/>
    </source>
</evidence>
<evidence type="ECO:0000256" key="15">
    <source>
        <dbReference type="ARBA" id="ARBA00047899"/>
    </source>
</evidence>
<dbReference type="InterPro" id="IPR029063">
    <property type="entry name" value="SAM-dependent_MTases_sf"/>
</dbReference>
<comment type="caution">
    <text evidence="20">The sequence shown here is derived from an EMBL/GenBank/DDBJ whole genome shotgun (WGS) entry which is preliminary data.</text>
</comment>
<dbReference type="InterPro" id="IPR011009">
    <property type="entry name" value="Kinase-like_dom_sf"/>
</dbReference>
<dbReference type="Proteomes" id="UP001460270">
    <property type="component" value="Unassembled WGS sequence"/>
</dbReference>
<name>A0AAW0N3U1_9GOBI</name>
<dbReference type="Gene3D" id="3.40.50.150">
    <property type="entry name" value="Vaccinia Virus protein VP39"/>
    <property type="match status" value="1"/>
</dbReference>
<accession>A0AAW0N3U1</accession>
<protein>
    <recommendedName>
        <fullName evidence="4">Serine/threonine-protein kinase 1</fullName>
        <ecNumber evidence="3">2.7.11.1</ecNumber>
    </recommendedName>
</protein>
<evidence type="ECO:0000256" key="8">
    <source>
        <dbReference type="ARBA" id="ARBA00022603"/>
    </source>
</evidence>
<dbReference type="InterPro" id="IPR051138">
    <property type="entry name" value="PIM_Ser/Thr_kinase"/>
</dbReference>
<comment type="similarity">
    <text evidence="2">Belongs to the protein kinase superfamily. CAMK Ser/Thr protein kinase family. PIM subfamily.</text>
</comment>
<evidence type="ECO:0000256" key="9">
    <source>
        <dbReference type="ARBA" id="ARBA00022679"/>
    </source>
</evidence>
<feature type="binding site" evidence="17">
    <location>
        <position position="54"/>
    </location>
    <ligand>
        <name>ATP</name>
        <dbReference type="ChEBI" id="CHEBI:30616"/>
    </ligand>
</feature>
<feature type="region of interest" description="Disordered" evidence="18">
    <location>
        <begin position="553"/>
        <end position="573"/>
    </location>
</feature>
<keyword evidence="10" id="KW-0949">S-adenosyl-L-methionine</keyword>
<dbReference type="InterPro" id="IPR002877">
    <property type="entry name" value="RNA_MeTrfase_FtsJ_dom"/>
</dbReference>
<dbReference type="GO" id="GO:0043066">
    <property type="term" value="P:negative regulation of apoptotic process"/>
    <property type="evidence" value="ECO:0007669"/>
    <property type="project" value="TreeGrafter"/>
</dbReference>
<dbReference type="EMBL" id="JBBPFD010000017">
    <property type="protein sequence ID" value="KAK7891299.1"/>
    <property type="molecule type" value="Genomic_DNA"/>
</dbReference>
<keyword evidence="5" id="KW-0963">Cytoplasm</keyword>